<evidence type="ECO:0000256" key="4">
    <source>
        <dbReference type="ARBA" id="ARBA00021741"/>
    </source>
</evidence>
<keyword evidence="12 13" id="KW-0472">Membrane</keyword>
<keyword evidence="6" id="KW-1003">Cell membrane</keyword>
<name>A0AAD5LU87_PYTIN</name>
<feature type="transmembrane region" description="Helical" evidence="13">
    <location>
        <begin position="169"/>
        <end position="190"/>
    </location>
</feature>
<evidence type="ECO:0000256" key="11">
    <source>
        <dbReference type="ARBA" id="ARBA00023034"/>
    </source>
</evidence>
<evidence type="ECO:0000256" key="12">
    <source>
        <dbReference type="ARBA" id="ARBA00023136"/>
    </source>
</evidence>
<evidence type="ECO:0000256" key="8">
    <source>
        <dbReference type="ARBA" id="ARBA00022692"/>
    </source>
</evidence>
<keyword evidence="11" id="KW-0333">Golgi apparatus</keyword>
<dbReference type="PANTHER" id="PTHR10791:SF30">
    <property type="entry name" value="SUGAR TRANSPORTER SWEET1"/>
    <property type="match status" value="1"/>
</dbReference>
<evidence type="ECO:0000256" key="10">
    <source>
        <dbReference type="ARBA" id="ARBA00022989"/>
    </source>
</evidence>
<comment type="caution">
    <text evidence="14">The sequence shown here is derived from an EMBL/GenBank/DDBJ whole genome shotgun (WGS) entry which is preliminary data.</text>
</comment>
<keyword evidence="7" id="KW-0762">Sugar transport</keyword>
<evidence type="ECO:0000256" key="3">
    <source>
        <dbReference type="ARBA" id="ARBA00007809"/>
    </source>
</evidence>
<evidence type="ECO:0000256" key="5">
    <source>
        <dbReference type="ARBA" id="ARBA00022448"/>
    </source>
</evidence>
<keyword evidence="5" id="KW-0813">Transport</keyword>
<dbReference type="InterPro" id="IPR004316">
    <property type="entry name" value="SWEET_rpt"/>
</dbReference>
<proteinExistence type="inferred from homology"/>
<feature type="transmembrane region" description="Helical" evidence="13">
    <location>
        <begin position="52"/>
        <end position="71"/>
    </location>
</feature>
<evidence type="ECO:0000256" key="7">
    <source>
        <dbReference type="ARBA" id="ARBA00022597"/>
    </source>
</evidence>
<evidence type="ECO:0000256" key="9">
    <source>
        <dbReference type="ARBA" id="ARBA00022737"/>
    </source>
</evidence>
<evidence type="ECO:0000256" key="6">
    <source>
        <dbReference type="ARBA" id="ARBA00022475"/>
    </source>
</evidence>
<evidence type="ECO:0000256" key="13">
    <source>
        <dbReference type="SAM" id="Phobius"/>
    </source>
</evidence>
<accession>A0AAD5LU87</accession>
<dbReference type="AlphaFoldDB" id="A0AAD5LU87"/>
<feature type="transmembrane region" description="Helical" evidence="13">
    <location>
        <begin position="138"/>
        <end position="157"/>
    </location>
</feature>
<feature type="transmembrane region" description="Helical" evidence="13">
    <location>
        <begin position="77"/>
        <end position="97"/>
    </location>
</feature>
<sequence length="243" mass="26234">MPASVDAATPVPDVLVHAVKASASLAACYLFASLYPDIKRVRELRATGAMPLLPLTSMFGNCVLWTIYGFLARDFFPLVATNAVGIGFSVFYIAVYFQYTPERRAVQRQLVATASALFLLSLYPVFSYEPRHVVQQRIGYVAIAVCAVMFGSPLVLVREVIRSKSTGALPFGMILAGVINSLLWLTYGLIVSDVFVVAPNSVNLVLGGIQLFLFCLYPSPKPYSKLSTADAKVHEAAASASVA</sequence>
<evidence type="ECO:0000313" key="15">
    <source>
        <dbReference type="Proteomes" id="UP001209570"/>
    </source>
</evidence>
<dbReference type="InterPro" id="IPR047664">
    <property type="entry name" value="SWEET"/>
</dbReference>
<dbReference type="GO" id="GO:0051119">
    <property type="term" value="F:sugar transmembrane transporter activity"/>
    <property type="evidence" value="ECO:0007669"/>
    <property type="project" value="InterPro"/>
</dbReference>
<dbReference type="Proteomes" id="UP001209570">
    <property type="component" value="Unassembled WGS sequence"/>
</dbReference>
<feature type="transmembrane region" description="Helical" evidence="13">
    <location>
        <begin position="14"/>
        <end position="32"/>
    </location>
</feature>
<keyword evidence="8 13" id="KW-0812">Transmembrane</keyword>
<protein>
    <recommendedName>
        <fullName evidence="4">Sugar transporter SWEET1</fullName>
    </recommendedName>
</protein>
<dbReference type="FunFam" id="1.20.1280.290:FF:000007">
    <property type="entry name" value="Bidirectional sugar transporter SWEET7"/>
    <property type="match status" value="1"/>
</dbReference>
<keyword evidence="15" id="KW-1185">Reference proteome</keyword>
<reference evidence="14" key="1">
    <citation type="submission" date="2021-12" db="EMBL/GenBank/DDBJ databases">
        <title>Prjna785345.</title>
        <authorList>
            <person name="Rujirawat T."/>
            <person name="Krajaejun T."/>
        </authorList>
    </citation>
    <scope>NUCLEOTIDE SEQUENCE</scope>
    <source>
        <strain evidence="14">Pi057C3</strain>
    </source>
</reference>
<evidence type="ECO:0000256" key="2">
    <source>
        <dbReference type="ARBA" id="ARBA00004653"/>
    </source>
</evidence>
<dbReference type="GO" id="GO:0005886">
    <property type="term" value="C:plasma membrane"/>
    <property type="evidence" value="ECO:0007669"/>
    <property type="project" value="UniProtKB-SubCell"/>
</dbReference>
<dbReference type="FunFam" id="1.20.1280.290:FF:000004">
    <property type="entry name" value="Sugar transporter SWEET"/>
    <property type="match status" value="1"/>
</dbReference>
<dbReference type="Gene3D" id="1.20.1280.290">
    <property type="match status" value="2"/>
</dbReference>
<organism evidence="14 15">
    <name type="scientific">Pythium insidiosum</name>
    <name type="common">Pythiosis disease agent</name>
    <dbReference type="NCBI Taxonomy" id="114742"/>
    <lineage>
        <taxon>Eukaryota</taxon>
        <taxon>Sar</taxon>
        <taxon>Stramenopiles</taxon>
        <taxon>Oomycota</taxon>
        <taxon>Peronosporomycetes</taxon>
        <taxon>Pythiales</taxon>
        <taxon>Pythiaceae</taxon>
        <taxon>Pythium</taxon>
    </lineage>
</organism>
<dbReference type="Pfam" id="PF03083">
    <property type="entry name" value="MtN3_slv"/>
    <property type="match status" value="2"/>
</dbReference>
<gene>
    <name evidence="14" type="ORF">P43SY_008523</name>
</gene>
<comment type="subcellular location">
    <subcellularLocation>
        <location evidence="1">Cell membrane</location>
        <topology evidence="1">Multi-pass membrane protein</topology>
    </subcellularLocation>
    <subcellularLocation>
        <location evidence="2">Golgi apparatus membrane</location>
        <topology evidence="2">Multi-pass membrane protein</topology>
    </subcellularLocation>
</comment>
<dbReference type="PANTHER" id="PTHR10791">
    <property type="entry name" value="RAG1-ACTIVATING PROTEIN 1"/>
    <property type="match status" value="1"/>
</dbReference>
<feature type="transmembrane region" description="Helical" evidence="13">
    <location>
        <begin position="196"/>
        <end position="217"/>
    </location>
</feature>
<feature type="transmembrane region" description="Helical" evidence="13">
    <location>
        <begin position="109"/>
        <end position="126"/>
    </location>
</feature>
<keyword evidence="10 13" id="KW-1133">Transmembrane helix</keyword>
<keyword evidence="9" id="KW-0677">Repeat</keyword>
<comment type="similarity">
    <text evidence="3">Belongs to the SWEET sugar transporter family.</text>
</comment>
<dbReference type="GO" id="GO:0000139">
    <property type="term" value="C:Golgi membrane"/>
    <property type="evidence" value="ECO:0007669"/>
    <property type="project" value="UniProtKB-SubCell"/>
</dbReference>
<evidence type="ECO:0000313" key="14">
    <source>
        <dbReference type="EMBL" id="KAJ0409651.1"/>
    </source>
</evidence>
<dbReference type="EMBL" id="JAKCXM010000003">
    <property type="protein sequence ID" value="KAJ0409651.1"/>
    <property type="molecule type" value="Genomic_DNA"/>
</dbReference>
<evidence type="ECO:0000256" key="1">
    <source>
        <dbReference type="ARBA" id="ARBA00004651"/>
    </source>
</evidence>